<feature type="transmembrane region" description="Helical" evidence="8">
    <location>
        <begin position="471"/>
        <end position="492"/>
    </location>
</feature>
<dbReference type="Pfam" id="PF02683">
    <property type="entry name" value="DsbD_TM"/>
    <property type="match status" value="1"/>
</dbReference>
<keyword evidence="12" id="KW-1185">Reference proteome</keyword>
<evidence type="ECO:0000256" key="4">
    <source>
        <dbReference type="ARBA" id="ARBA00022748"/>
    </source>
</evidence>
<evidence type="ECO:0000256" key="8">
    <source>
        <dbReference type="SAM" id="Phobius"/>
    </source>
</evidence>
<dbReference type="InterPro" id="IPR003834">
    <property type="entry name" value="Cyt_c_assmbl_TM_dom"/>
</dbReference>
<feature type="signal peptide" evidence="9">
    <location>
        <begin position="1"/>
        <end position="34"/>
    </location>
</feature>
<dbReference type="RefSeq" id="WP_117201587.1">
    <property type="nucleotide sequence ID" value="NZ_QVPD01000002.1"/>
</dbReference>
<protein>
    <submittedName>
        <fullName evidence="11">Cytochrome C biogenesis protein</fullName>
    </submittedName>
</protein>
<dbReference type="Gene3D" id="3.40.30.10">
    <property type="entry name" value="Glutaredoxin"/>
    <property type="match status" value="1"/>
</dbReference>
<dbReference type="OrthoDB" id="9811036at2"/>
<keyword evidence="5 8" id="KW-1133">Transmembrane helix</keyword>
<keyword evidence="3 8" id="KW-0812">Transmembrane</keyword>
<organism evidence="11 12">
    <name type="scientific">Cognatiluteimonas weifangensis</name>
    <dbReference type="NCBI Taxonomy" id="2303539"/>
    <lineage>
        <taxon>Bacteria</taxon>
        <taxon>Pseudomonadati</taxon>
        <taxon>Pseudomonadota</taxon>
        <taxon>Gammaproteobacteria</taxon>
        <taxon>Lysobacterales</taxon>
        <taxon>Lysobacteraceae</taxon>
        <taxon>Cognatiluteimonas</taxon>
    </lineage>
</organism>
<dbReference type="Pfam" id="PF11412">
    <property type="entry name" value="DsbD_N"/>
    <property type="match status" value="2"/>
</dbReference>
<accession>A0A372DQS3</accession>
<dbReference type="GO" id="GO:0015035">
    <property type="term" value="F:protein-disulfide reductase activity"/>
    <property type="evidence" value="ECO:0007669"/>
    <property type="project" value="TreeGrafter"/>
</dbReference>
<feature type="transmembrane region" description="Helical" evidence="8">
    <location>
        <begin position="609"/>
        <end position="630"/>
    </location>
</feature>
<dbReference type="GO" id="GO:0045454">
    <property type="term" value="P:cell redox homeostasis"/>
    <property type="evidence" value="ECO:0007669"/>
    <property type="project" value="TreeGrafter"/>
</dbReference>
<comment type="caution">
    <text evidence="11">The sequence shown here is derived from an EMBL/GenBank/DDBJ whole genome shotgun (WGS) entry which is preliminary data.</text>
</comment>
<name>A0A372DQS3_9GAMM</name>
<evidence type="ECO:0000313" key="11">
    <source>
        <dbReference type="EMBL" id="RFP61911.1"/>
    </source>
</evidence>
<evidence type="ECO:0000259" key="10">
    <source>
        <dbReference type="PROSITE" id="PS51352"/>
    </source>
</evidence>
<dbReference type="PANTHER" id="PTHR32234:SF3">
    <property type="entry name" value="SUPPRESSION OF COPPER SENSITIVITY PROTEIN"/>
    <property type="match status" value="1"/>
</dbReference>
<keyword evidence="4" id="KW-0201">Cytochrome c-type biogenesis</keyword>
<keyword evidence="7" id="KW-0676">Redox-active center</keyword>
<dbReference type="PROSITE" id="PS00194">
    <property type="entry name" value="THIOREDOXIN_1"/>
    <property type="match status" value="1"/>
</dbReference>
<dbReference type="InterPro" id="IPR017937">
    <property type="entry name" value="Thioredoxin_CS"/>
</dbReference>
<dbReference type="InterPro" id="IPR036249">
    <property type="entry name" value="Thioredoxin-like_sf"/>
</dbReference>
<dbReference type="InterPro" id="IPR028250">
    <property type="entry name" value="DsbDN"/>
</dbReference>
<dbReference type="Pfam" id="PF13899">
    <property type="entry name" value="Thioredoxin_7"/>
    <property type="match status" value="1"/>
</dbReference>
<gene>
    <name evidence="11" type="ORF">D0Y53_02300</name>
</gene>
<keyword evidence="6 8" id="KW-0472">Membrane</keyword>
<dbReference type="EMBL" id="QVPD01000002">
    <property type="protein sequence ID" value="RFP61911.1"/>
    <property type="molecule type" value="Genomic_DNA"/>
</dbReference>
<evidence type="ECO:0000256" key="2">
    <source>
        <dbReference type="ARBA" id="ARBA00022475"/>
    </source>
</evidence>
<dbReference type="CDD" id="cd02953">
    <property type="entry name" value="DsbDgamma"/>
    <property type="match status" value="1"/>
</dbReference>
<evidence type="ECO:0000256" key="5">
    <source>
        <dbReference type="ARBA" id="ARBA00022989"/>
    </source>
</evidence>
<comment type="subcellular location">
    <subcellularLocation>
        <location evidence="1">Cell membrane</location>
        <topology evidence="1">Multi-pass membrane protein</topology>
    </subcellularLocation>
</comment>
<feature type="transmembrane region" description="Helical" evidence="8">
    <location>
        <begin position="545"/>
        <end position="571"/>
    </location>
</feature>
<evidence type="ECO:0000256" key="7">
    <source>
        <dbReference type="ARBA" id="ARBA00023284"/>
    </source>
</evidence>
<keyword evidence="9" id="KW-0732">Signal</keyword>
<sequence length="786" mass="81083">MSLSLRRPLAAWWACAALLCFAVGGVAGSGPARAAVSEADLLPVDQAFALTATAPERGRIVLHWKIAPGYYLYRHRLAVQSLDADFRTAAAQVPHGARHHDEFFGEVETFRGQLAVIQPGSAAAGARQATLKVKYQGCADVGVCYPPQTRTLTVALPAAAAGPGPAGLGALGSAGRGRGLLPGGAAAGPGEPLPPAQAFGFDAIVGDGNTLLLRFTPAPGYYLYRDRSSFRVDGAAGIAAATPRWPRGTQYHDEYFGDVVVYFDQVEVPLPLRRSRADAAEVRLTATFQGCQTGGICYPPMTRTTTLALPAGTLGTTAAAAPATVAATAAPAPTSASASADIAPMPASAAGVDAALAPTTAPLPAQVPRTAPPPEALAAAGAAGAATPGLLLALLLALAGGLILNLMPCVLPVLTLKALSLATSGGRARAHALWYTAGVLLSFLLVGALVLGLRSTGQALGWGFQLQQPWVVGALAYVMFAVGLGLSGLISVGHGLAGAGQGLAARDGAVGDFFTGVLAVVVASPCTAPFMAAALAFAFTASPLLALAVFAALGLGLALPFLLIGFVPALARRLPRPGPWMDTLKQVLAFPMYLTAVWLLWVLGQQRGIDAVGLALTGMVLLALAAWWLARLRLRRAPLQRTLALALLLAATAPLALAARLPAPVATTAGATAVVPYSAQRLAQLRSEGRVVFVDMTADWCVTCKANEKTVLSRARFREAMRRADAVFMQGDWTNVDPEITAFLEAHRAVGVPLYVVFPRDGGAGEVLPTVLTSRLVEDALRRAAQ</sequence>
<keyword evidence="2" id="KW-1003">Cell membrane</keyword>
<dbReference type="GO" id="GO:0017004">
    <property type="term" value="P:cytochrome complex assembly"/>
    <property type="evidence" value="ECO:0007669"/>
    <property type="project" value="UniProtKB-KW"/>
</dbReference>
<reference evidence="11 12" key="1">
    <citation type="submission" date="2018-08" db="EMBL/GenBank/DDBJ databases">
        <title>Lysobacter weifangensis sp. nov., a new member of the family 'Xanthomonadaceae', isolated from soil in a farmland.</title>
        <authorList>
            <person name="Zhao H."/>
        </authorList>
    </citation>
    <scope>NUCLEOTIDE SEQUENCE [LARGE SCALE GENOMIC DNA]</scope>
    <source>
        <strain evidence="11 12">WF-2</strain>
    </source>
</reference>
<dbReference type="InterPro" id="IPR013766">
    <property type="entry name" value="Thioredoxin_domain"/>
</dbReference>
<dbReference type="InterPro" id="IPR035671">
    <property type="entry name" value="DsbD_gamma"/>
</dbReference>
<feature type="transmembrane region" description="Helical" evidence="8">
    <location>
        <begin position="583"/>
        <end position="603"/>
    </location>
</feature>
<feature type="chain" id="PRO_5016687210" evidence="9">
    <location>
        <begin position="35"/>
        <end position="786"/>
    </location>
</feature>
<dbReference type="PROSITE" id="PS51352">
    <property type="entry name" value="THIOREDOXIN_2"/>
    <property type="match status" value="1"/>
</dbReference>
<feature type="transmembrane region" description="Helical" evidence="8">
    <location>
        <begin position="390"/>
        <end position="411"/>
    </location>
</feature>
<dbReference type="Proteomes" id="UP000262917">
    <property type="component" value="Unassembled WGS sequence"/>
</dbReference>
<proteinExistence type="predicted"/>
<dbReference type="SUPFAM" id="SSF52833">
    <property type="entry name" value="Thioredoxin-like"/>
    <property type="match status" value="1"/>
</dbReference>
<dbReference type="PANTHER" id="PTHR32234">
    <property type="entry name" value="THIOL:DISULFIDE INTERCHANGE PROTEIN DSBD"/>
    <property type="match status" value="1"/>
</dbReference>
<dbReference type="InterPro" id="IPR036929">
    <property type="entry name" value="DsbDN_sf"/>
</dbReference>
<dbReference type="Gene3D" id="2.60.40.1250">
    <property type="entry name" value="Thiol:disulfide interchange protein DsbD, N-terminal domain"/>
    <property type="match status" value="2"/>
</dbReference>
<evidence type="ECO:0000256" key="9">
    <source>
        <dbReference type="SAM" id="SignalP"/>
    </source>
</evidence>
<feature type="transmembrane region" description="Helical" evidence="8">
    <location>
        <begin position="513"/>
        <end position="539"/>
    </location>
</feature>
<evidence type="ECO:0000256" key="3">
    <source>
        <dbReference type="ARBA" id="ARBA00022692"/>
    </source>
</evidence>
<dbReference type="GO" id="GO:0005886">
    <property type="term" value="C:plasma membrane"/>
    <property type="evidence" value="ECO:0007669"/>
    <property type="project" value="UniProtKB-SubCell"/>
</dbReference>
<feature type="transmembrane region" description="Helical" evidence="8">
    <location>
        <begin position="432"/>
        <end position="451"/>
    </location>
</feature>
<evidence type="ECO:0000256" key="1">
    <source>
        <dbReference type="ARBA" id="ARBA00004651"/>
    </source>
</evidence>
<feature type="domain" description="Thioredoxin" evidence="10">
    <location>
        <begin position="657"/>
        <end position="786"/>
    </location>
</feature>
<evidence type="ECO:0000256" key="6">
    <source>
        <dbReference type="ARBA" id="ARBA00023136"/>
    </source>
</evidence>
<dbReference type="SUPFAM" id="SSF74863">
    <property type="entry name" value="Thiol:disulfide interchange protein DsbD, N-terminal domain (DsbD-alpha)"/>
    <property type="match status" value="2"/>
</dbReference>
<evidence type="ECO:0000313" key="12">
    <source>
        <dbReference type="Proteomes" id="UP000262917"/>
    </source>
</evidence>
<dbReference type="AlphaFoldDB" id="A0A372DQS3"/>